<accession>A0A8B5Y560</accession>
<comment type="caution">
    <text evidence="2">The sequence shown here is derived from an EMBL/GenBank/DDBJ whole genome shotgun (WGS) entry which is preliminary data.</text>
</comment>
<dbReference type="Gene3D" id="3.30.1540.10">
    <property type="entry name" value="formyl-coa transferase, domain 3"/>
    <property type="match status" value="1"/>
</dbReference>
<dbReference type="Gene3D" id="3.40.50.10540">
    <property type="entry name" value="Crotonobetainyl-coa:carnitine coa-transferase, domain 1"/>
    <property type="match status" value="1"/>
</dbReference>
<sequence>MVKRSDNKMIQGALDGIKVLEIGDQLTQYAGKLLADMGAEVIKVEPSKGVQSRNIGPFYQDEPDVNKSLYFWHYNTSKKSVTLDLQTEVDKQRFSHMVSEFDVVLEDYKPGQMKEWGLDFENLSKTHPGLIYCSITPFGQSGPWSQYESSDLIQLALGGIMAVTGYDDVKDAPPIAPTGGQSAHLSGYFAAMGVISALFYRDIADGGGQYIDISVHDCVTVSTEMSIPYWEYQKAHVNRQTGRHALPNRSSRWNFRCKDGRYILCLNTYLSSGRWRDLVTWLKSKGMEGELEDERYVDDHFRATHMEYVCEVLERFCLEHDSEYIFHYAQSISLPWAPVRAPEEMLEDQHLVEDRNTFVNVRHPELNESFTYPGAPYIFNKTPWKISQRPPLLGEHNNEFEKYIANEASSAAIGKIRINERGILK</sequence>
<reference evidence="2 3" key="1">
    <citation type="submission" date="2019-07" db="EMBL/GenBank/DDBJ databases">
        <title>Genome assembly of Bacillus simplex strain GGC-P6A.</title>
        <authorList>
            <person name="Jennings M.E."/>
            <person name="Barton H.A."/>
        </authorList>
    </citation>
    <scope>NUCLEOTIDE SEQUENCE [LARGE SCALE GENOMIC DNA]</scope>
    <source>
        <strain evidence="2 3">GGC-P6A</strain>
    </source>
</reference>
<dbReference type="InterPro" id="IPR003673">
    <property type="entry name" value="CoA-Trfase_fam_III"/>
</dbReference>
<dbReference type="AlphaFoldDB" id="A0A8B5Y560"/>
<dbReference type="SUPFAM" id="SSF89796">
    <property type="entry name" value="CoA-transferase family III (CaiB/BaiF)"/>
    <property type="match status" value="1"/>
</dbReference>
<dbReference type="InterPro" id="IPR044855">
    <property type="entry name" value="CoA-Trfase_III_dom3_sf"/>
</dbReference>
<dbReference type="Pfam" id="PF02515">
    <property type="entry name" value="CoA_transf_3"/>
    <property type="match status" value="1"/>
</dbReference>
<proteinExistence type="predicted"/>
<protein>
    <submittedName>
        <fullName evidence="2">CoA transferase</fullName>
    </submittedName>
</protein>
<gene>
    <name evidence="2" type="ORF">FQP34_03125</name>
</gene>
<dbReference type="Proteomes" id="UP000317770">
    <property type="component" value="Unassembled WGS sequence"/>
</dbReference>
<dbReference type="GO" id="GO:0008410">
    <property type="term" value="F:CoA-transferase activity"/>
    <property type="evidence" value="ECO:0007669"/>
    <property type="project" value="TreeGrafter"/>
</dbReference>
<keyword evidence="1 2" id="KW-0808">Transferase</keyword>
<organism evidence="2 3">
    <name type="scientific">Peribacillus simplex</name>
    <dbReference type="NCBI Taxonomy" id="1478"/>
    <lineage>
        <taxon>Bacteria</taxon>
        <taxon>Bacillati</taxon>
        <taxon>Bacillota</taxon>
        <taxon>Bacilli</taxon>
        <taxon>Bacillales</taxon>
        <taxon>Bacillaceae</taxon>
        <taxon>Peribacillus</taxon>
    </lineage>
</organism>
<evidence type="ECO:0000313" key="2">
    <source>
        <dbReference type="EMBL" id="TVX84218.1"/>
    </source>
</evidence>
<dbReference type="PANTHER" id="PTHR48207">
    <property type="entry name" value="SUCCINATE--HYDROXYMETHYLGLUTARATE COA-TRANSFERASE"/>
    <property type="match status" value="1"/>
</dbReference>
<dbReference type="InterPro" id="IPR023606">
    <property type="entry name" value="CoA-Trfase_III_dom_1_sf"/>
</dbReference>
<dbReference type="EMBL" id="VNKI01000001">
    <property type="protein sequence ID" value="TVX84218.1"/>
    <property type="molecule type" value="Genomic_DNA"/>
</dbReference>
<dbReference type="InterPro" id="IPR050483">
    <property type="entry name" value="CoA-transferase_III_domain"/>
</dbReference>
<dbReference type="PANTHER" id="PTHR48207:SF3">
    <property type="entry name" value="SUCCINATE--HYDROXYMETHYLGLUTARATE COA-TRANSFERASE"/>
    <property type="match status" value="1"/>
</dbReference>
<name>A0A8B5Y560_9BACI</name>
<evidence type="ECO:0000313" key="3">
    <source>
        <dbReference type="Proteomes" id="UP000317770"/>
    </source>
</evidence>
<evidence type="ECO:0000256" key="1">
    <source>
        <dbReference type="ARBA" id="ARBA00022679"/>
    </source>
</evidence>